<dbReference type="InterPro" id="IPR014016">
    <property type="entry name" value="UvrD-like_ATP-bd"/>
</dbReference>
<gene>
    <name evidence="10" type="ORF">DGAL_LOCUS10293</name>
</gene>
<evidence type="ECO:0000313" key="11">
    <source>
        <dbReference type="Proteomes" id="UP000789390"/>
    </source>
</evidence>
<dbReference type="Pfam" id="PF13361">
    <property type="entry name" value="UvrD_C"/>
    <property type="match status" value="1"/>
</dbReference>
<reference evidence="10" key="1">
    <citation type="submission" date="2021-11" db="EMBL/GenBank/DDBJ databases">
        <authorList>
            <person name="Schell T."/>
        </authorList>
    </citation>
    <scope>NUCLEOTIDE SEQUENCE</scope>
    <source>
        <strain evidence="10">M5</strain>
    </source>
</reference>
<dbReference type="SUPFAM" id="SSF52540">
    <property type="entry name" value="P-loop containing nucleoside triphosphate hydrolases"/>
    <property type="match status" value="1"/>
</dbReference>
<evidence type="ECO:0000256" key="5">
    <source>
        <dbReference type="ARBA" id="ARBA00023235"/>
    </source>
</evidence>
<keyword evidence="4" id="KW-0067">ATP-binding</keyword>
<dbReference type="PROSITE" id="PS50181">
    <property type="entry name" value="FBOX"/>
    <property type="match status" value="1"/>
</dbReference>
<dbReference type="GO" id="GO:0003677">
    <property type="term" value="F:DNA binding"/>
    <property type="evidence" value="ECO:0007669"/>
    <property type="project" value="InterPro"/>
</dbReference>
<evidence type="ECO:0000256" key="2">
    <source>
        <dbReference type="ARBA" id="ARBA00022801"/>
    </source>
</evidence>
<evidence type="ECO:0000256" key="3">
    <source>
        <dbReference type="ARBA" id="ARBA00022806"/>
    </source>
</evidence>
<dbReference type="Pfam" id="PF00580">
    <property type="entry name" value="UvrD-helicase"/>
    <property type="match status" value="1"/>
</dbReference>
<keyword evidence="2" id="KW-0378">Hydrolase</keyword>
<dbReference type="GO" id="GO:0000724">
    <property type="term" value="P:double-strand break repair via homologous recombination"/>
    <property type="evidence" value="ECO:0007669"/>
    <property type="project" value="TreeGrafter"/>
</dbReference>
<evidence type="ECO:0000256" key="7">
    <source>
        <dbReference type="ARBA" id="ARBA00034808"/>
    </source>
</evidence>
<evidence type="ECO:0000256" key="1">
    <source>
        <dbReference type="ARBA" id="ARBA00022741"/>
    </source>
</evidence>
<dbReference type="Gene3D" id="3.40.50.300">
    <property type="entry name" value="P-loop containing nucleotide triphosphate hydrolases"/>
    <property type="match status" value="2"/>
</dbReference>
<evidence type="ECO:0000256" key="6">
    <source>
        <dbReference type="ARBA" id="ARBA00034617"/>
    </source>
</evidence>
<comment type="caution">
    <text evidence="10">The sequence shown here is derived from an EMBL/GenBank/DDBJ whole genome shotgun (WGS) entry which is preliminary data.</text>
</comment>
<sequence>MNVLPVEVLENILAHIPVVDLLKSCVHVCQSWKEIIFREKFIPWKKLYFKYTQHVRNSSIFLEEFCQPYNITGAENCLQGLICHFLEFRESHPNTMRYLKSHPLFSLAEKLIIEQYQATSLWGITATICIISSDVREIYRLFDLLAHSGSDFTTMEVMEKLYCLCTLFLYFHRKFQVPAKLHYNLIYALNLFENRWTCVPLSHVPLQSSSQQQSAAPPLTHEQSRIVNHQIEGDHLIKIVAFAGSGKTTTLLRFTENNPKTKFLLIVYNRAVADEAGGKFPINNVKCRTIHGLAYSHIITNGDMKKKKTGNIFPTSLFSSHILPSDRPGFKRYQREKLVLDTLNRFWGSADETITHEHAPTKVCNKSTEDRMRQEVREKVLTHDERQKLASDAKIVWSSIQNPNDMRLKMPCDAYLKLWQLTKPNLFKTQEVNCVMVDEGQDLNGAMLDIFLRNMGPRIIVGDPHQQIYRWRYAVNALNKVPATHTFYLTQSFRFGPEIGFMANSCLSVLNKVNNKCLVGIDVRDALSDADHELHHQMQNGKQICYLARTNLTLFKKVVEVLGCDVASSSQKPKTKISFAGGIKNMSLDLILDVYHLWNSDYSKIVSPFLRNKKYFKDYTSFTNFVEATMDMEWGARIAQVNWARNKTEMFIDAIRKSHVQISDADVVFSTAHKSKGMEWDTVVLMDDFIPTLVSGMISGEAQEERNLLYVAVTRAKRKLIINPACYYTLLAVGDRREKIVDSNTYLDAHGPISICFRCQEILPGQCRTKTASLVTTPLKIMTLNNEPSEAKREGILCTLCAGLHYYTYRRYSCYEHELPKTEVKNDIGHLTFRFLVGPSTDEMAIAEPYYLQQKLLMRDGFVQARHLVQQRPLVVVNDREELFPDDDIMFLEVVAIGNDGNNEVMEPMAPVALNGPRQGVDVFPDDDDMFPMDNQAVGVVQPEIDDDDDSYRNVLLLRLSQ</sequence>
<keyword evidence="3" id="KW-0347">Helicase</keyword>
<dbReference type="Pfam" id="PF12937">
    <property type="entry name" value="F-box-like"/>
    <property type="match status" value="1"/>
</dbReference>
<evidence type="ECO:0000313" key="10">
    <source>
        <dbReference type="EMBL" id="CAH0107009.1"/>
    </source>
</evidence>
<accession>A0A8J2RTK2</accession>
<proteinExistence type="predicted"/>
<dbReference type="SUPFAM" id="SSF81383">
    <property type="entry name" value="F-box domain"/>
    <property type="match status" value="1"/>
</dbReference>
<dbReference type="PANTHER" id="PTHR11070:SF30">
    <property type="entry name" value="F-BOX DNA HELICASE 1"/>
    <property type="match status" value="1"/>
</dbReference>
<dbReference type="InterPro" id="IPR027417">
    <property type="entry name" value="P-loop_NTPase"/>
</dbReference>
<dbReference type="InterPro" id="IPR000212">
    <property type="entry name" value="DNA_helicase_UvrD/REP"/>
</dbReference>
<dbReference type="InterPro" id="IPR001810">
    <property type="entry name" value="F-box_dom"/>
</dbReference>
<dbReference type="InterPro" id="IPR014017">
    <property type="entry name" value="DNA_helicase_UvrD-like_C"/>
</dbReference>
<organism evidence="10 11">
    <name type="scientific">Daphnia galeata</name>
    <dbReference type="NCBI Taxonomy" id="27404"/>
    <lineage>
        <taxon>Eukaryota</taxon>
        <taxon>Metazoa</taxon>
        <taxon>Ecdysozoa</taxon>
        <taxon>Arthropoda</taxon>
        <taxon>Crustacea</taxon>
        <taxon>Branchiopoda</taxon>
        <taxon>Diplostraca</taxon>
        <taxon>Cladocera</taxon>
        <taxon>Anomopoda</taxon>
        <taxon>Daphniidae</taxon>
        <taxon>Daphnia</taxon>
    </lineage>
</organism>
<dbReference type="InterPro" id="IPR036047">
    <property type="entry name" value="F-box-like_dom_sf"/>
</dbReference>
<feature type="domain" description="F-box" evidence="9">
    <location>
        <begin position="1"/>
        <end position="47"/>
    </location>
</feature>
<dbReference type="PANTHER" id="PTHR11070">
    <property type="entry name" value="UVRD / RECB / PCRA DNA HELICASE FAMILY MEMBER"/>
    <property type="match status" value="1"/>
</dbReference>
<dbReference type="Proteomes" id="UP000789390">
    <property type="component" value="Unassembled WGS sequence"/>
</dbReference>
<dbReference type="Gene3D" id="1.20.1280.50">
    <property type="match status" value="1"/>
</dbReference>
<dbReference type="AlphaFoldDB" id="A0A8J2RTK2"/>
<evidence type="ECO:0000256" key="4">
    <source>
        <dbReference type="ARBA" id="ARBA00022840"/>
    </source>
</evidence>
<dbReference type="GO" id="GO:0031297">
    <property type="term" value="P:replication fork processing"/>
    <property type="evidence" value="ECO:0007669"/>
    <property type="project" value="TreeGrafter"/>
</dbReference>
<evidence type="ECO:0000259" key="9">
    <source>
        <dbReference type="PROSITE" id="PS50181"/>
    </source>
</evidence>
<dbReference type="GO" id="GO:0043138">
    <property type="term" value="F:3'-5' DNA helicase activity"/>
    <property type="evidence" value="ECO:0007669"/>
    <property type="project" value="UniProtKB-EC"/>
</dbReference>
<dbReference type="GO" id="GO:0005634">
    <property type="term" value="C:nucleus"/>
    <property type="evidence" value="ECO:0007669"/>
    <property type="project" value="TreeGrafter"/>
</dbReference>
<keyword evidence="1" id="KW-0547">Nucleotide-binding</keyword>
<comment type="catalytic activity">
    <reaction evidence="6">
        <text>Couples ATP hydrolysis with the unwinding of duplex DNA by translocating in the 3'-5' direction.</text>
        <dbReference type="EC" id="5.6.2.4"/>
    </reaction>
</comment>
<dbReference type="EMBL" id="CAKKLH010000246">
    <property type="protein sequence ID" value="CAH0107009.1"/>
    <property type="molecule type" value="Genomic_DNA"/>
</dbReference>
<protein>
    <recommendedName>
        <fullName evidence="7">DNA 3'-5' helicase</fullName>
        <ecNumber evidence="7">5.6.2.4</ecNumber>
    </recommendedName>
</protein>
<dbReference type="GO" id="GO:0016787">
    <property type="term" value="F:hydrolase activity"/>
    <property type="evidence" value="ECO:0007669"/>
    <property type="project" value="UniProtKB-KW"/>
</dbReference>
<keyword evidence="5" id="KW-0413">Isomerase</keyword>
<keyword evidence="11" id="KW-1185">Reference proteome</keyword>
<comment type="catalytic activity">
    <reaction evidence="8">
        <text>ATP + H2O = ADP + phosphate + H(+)</text>
        <dbReference type="Rhea" id="RHEA:13065"/>
        <dbReference type="ChEBI" id="CHEBI:15377"/>
        <dbReference type="ChEBI" id="CHEBI:15378"/>
        <dbReference type="ChEBI" id="CHEBI:30616"/>
        <dbReference type="ChEBI" id="CHEBI:43474"/>
        <dbReference type="ChEBI" id="CHEBI:456216"/>
        <dbReference type="EC" id="5.6.2.4"/>
    </reaction>
</comment>
<dbReference type="EC" id="5.6.2.4" evidence="7"/>
<dbReference type="GO" id="GO:0005524">
    <property type="term" value="F:ATP binding"/>
    <property type="evidence" value="ECO:0007669"/>
    <property type="project" value="UniProtKB-KW"/>
</dbReference>
<name>A0A8J2RTK2_9CRUS</name>
<dbReference type="OrthoDB" id="6340454at2759"/>
<evidence type="ECO:0000256" key="8">
    <source>
        <dbReference type="ARBA" id="ARBA00048988"/>
    </source>
</evidence>